<evidence type="ECO:0000256" key="2">
    <source>
        <dbReference type="ARBA" id="ARBA00022475"/>
    </source>
</evidence>
<reference evidence="10" key="1">
    <citation type="submission" date="2005-12" db="EMBL/GenBank/DDBJ databases">
        <title>Complete sequence of Moorella thermoacetica ATCC 39073.</title>
        <authorList>
            <consortium name="US DOE Joint Genome Institute"/>
            <person name="Copeland A."/>
            <person name="Lucas S."/>
            <person name="Lapidus A."/>
            <person name="Barry K."/>
            <person name="Detter J.C."/>
            <person name="Glavina T."/>
            <person name="Hammon N."/>
            <person name="Israni S."/>
            <person name="Pitluck S."/>
            <person name="Chertkov O."/>
            <person name="Saunders E.H."/>
            <person name="Brettin T."/>
            <person name="Bruce D."/>
            <person name="Han C."/>
            <person name="Tapia R."/>
            <person name="Gilna P."/>
            <person name="Schmutz J."/>
            <person name="Larimer F."/>
            <person name="Land M."/>
            <person name="Kyrpides N."/>
            <person name="Anderson I."/>
            <person name="Richardson P."/>
            <person name="Ragsdale S."/>
        </authorList>
    </citation>
    <scope>NUCLEOTIDE SEQUENCE</scope>
    <source>
        <strain evidence="10">ATCC 39073</strain>
    </source>
</reference>
<dbReference type="Pfam" id="PF13231">
    <property type="entry name" value="PMT_2"/>
    <property type="match status" value="1"/>
</dbReference>
<feature type="transmembrane region" description="Helical" evidence="8">
    <location>
        <begin position="20"/>
        <end position="44"/>
    </location>
</feature>
<keyword evidence="6 8" id="KW-1133">Transmembrane helix</keyword>
<name>Q2RKP8_MOOTA</name>
<sequence length="488" mass="55155">MLINSFNNYNKLSRSLKNSLSLCLHFLTLFSMILAAILAIIHLAQLSRCWLIVSVFIAMIVAFILGNPHGIITRSSTKSFLYIMLVVTLLIRMIWIIMVPSLPVSDFAGYHFMALDMSQLDFKHDTVQEVGYPVLLGILYAVFGGHVLVGKILNVTLSLLTALVLFLLAREAFSEFSARNALILFSLWPAQIMMNSVLASEGPFLLMFLVVLLLLVKAKSDDSKRRQALCFMAGLILGLSCTIRAVGFLLLFVVLAYICFIDGNKTNKWQILKLLLAGFFLVVIPYYLFRWLTFKIPPTVSSLPFNLLYGTNIGYIGMWNPEDAALAHKLIEQYGSRASRYILGVAFSRMISNPMGLLKLMCNKFEVMWSDDAYGAYWSTINIAPNLIEIPIIRVDLLYILSQLYYVFMLCLAIIGLIKIQKTIKIKMQRDKIYNVSLLFVLVIIGFVILHLFIEVQSRYHYPVVAIIILLAGYGITENSVNFKNDSI</sequence>
<dbReference type="InterPro" id="IPR050297">
    <property type="entry name" value="LipidA_mod_glycosyltrf_83"/>
</dbReference>
<keyword evidence="3" id="KW-0328">Glycosyltransferase</keyword>
<dbReference type="EMBL" id="CP000232">
    <property type="protein sequence ID" value="ABC18991.1"/>
    <property type="molecule type" value="Genomic_DNA"/>
</dbReference>
<feature type="transmembrane region" description="Helical" evidence="8">
    <location>
        <begin position="156"/>
        <end position="173"/>
    </location>
</feature>
<evidence type="ECO:0000256" key="4">
    <source>
        <dbReference type="ARBA" id="ARBA00022679"/>
    </source>
</evidence>
<feature type="domain" description="Glycosyltransferase RgtA/B/C/D-like" evidence="9">
    <location>
        <begin position="134"/>
        <end position="286"/>
    </location>
</feature>
<evidence type="ECO:0000256" key="5">
    <source>
        <dbReference type="ARBA" id="ARBA00022692"/>
    </source>
</evidence>
<feature type="transmembrane region" description="Helical" evidence="8">
    <location>
        <begin position="80"/>
        <end position="98"/>
    </location>
</feature>
<dbReference type="InterPro" id="IPR038731">
    <property type="entry name" value="RgtA/B/C-like"/>
</dbReference>
<keyword evidence="4" id="KW-0808">Transferase</keyword>
<dbReference type="PATRIC" id="fig|264732.11.peg.708"/>
<dbReference type="AlphaFoldDB" id="Q2RKP8"/>
<dbReference type="OrthoDB" id="2445770at2"/>
<evidence type="ECO:0000256" key="1">
    <source>
        <dbReference type="ARBA" id="ARBA00004651"/>
    </source>
</evidence>
<evidence type="ECO:0000259" key="9">
    <source>
        <dbReference type="Pfam" id="PF13231"/>
    </source>
</evidence>
<dbReference type="PANTHER" id="PTHR33908:SF11">
    <property type="entry name" value="MEMBRANE PROTEIN"/>
    <property type="match status" value="1"/>
</dbReference>
<feature type="transmembrane region" description="Helical" evidence="8">
    <location>
        <begin position="460"/>
        <end position="477"/>
    </location>
</feature>
<dbReference type="EnsemblBacteria" id="ABC18991">
    <property type="protein sequence ID" value="ABC18991"/>
    <property type="gene ID" value="Moth_0665"/>
</dbReference>
<dbReference type="GO" id="GO:0016763">
    <property type="term" value="F:pentosyltransferase activity"/>
    <property type="evidence" value="ECO:0007669"/>
    <property type="project" value="TreeGrafter"/>
</dbReference>
<accession>Q2RKP8</accession>
<evidence type="ECO:0000313" key="10">
    <source>
        <dbReference type="EMBL" id="ABC18991.1"/>
    </source>
</evidence>
<protein>
    <recommendedName>
        <fullName evidence="9">Glycosyltransferase RgtA/B/C/D-like domain-containing protein</fullName>
    </recommendedName>
</protein>
<feature type="transmembrane region" description="Helical" evidence="8">
    <location>
        <begin position="270"/>
        <end position="289"/>
    </location>
</feature>
<evidence type="ECO:0000256" key="3">
    <source>
        <dbReference type="ARBA" id="ARBA00022676"/>
    </source>
</evidence>
<dbReference type="eggNOG" id="COG1807">
    <property type="taxonomic scope" value="Bacteria"/>
</dbReference>
<feature type="transmembrane region" description="Helical" evidence="8">
    <location>
        <begin position="228"/>
        <end position="258"/>
    </location>
</feature>
<feature type="transmembrane region" description="Helical" evidence="8">
    <location>
        <begin position="404"/>
        <end position="421"/>
    </location>
</feature>
<dbReference type="HOGENOM" id="CLU_041400_2_0_9"/>
<dbReference type="PANTHER" id="PTHR33908">
    <property type="entry name" value="MANNOSYLTRANSFERASE YKCB-RELATED"/>
    <property type="match status" value="1"/>
</dbReference>
<feature type="transmembrane region" description="Helical" evidence="8">
    <location>
        <begin position="50"/>
        <end position="68"/>
    </location>
</feature>
<organism evidence="10">
    <name type="scientific">Moorella thermoacetica (strain ATCC 39073 / JCM 9320)</name>
    <dbReference type="NCBI Taxonomy" id="264732"/>
    <lineage>
        <taxon>Bacteria</taxon>
        <taxon>Bacillati</taxon>
        <taxon>Bacillota</taxon>
        <taxon>Clostridia</taxon>
        <taxon>Neomoorellales</taxon>
        <taxon>Neomoorellaceae</taxon>
        <taxon>Neomoorella</taxon>
    </lineage>
</organism>
<evidence type="ECO:0000256" key="6">
    <source>
        <dbReference type="ARBA" id="ARBA00022989"/>
    </source>
</evidence>
<feature type="transmembrane region" description="Helical" evidence="8">
    <location>
        <begin position="130"/>
        <end position="149"/>
    </location>
</feature>
<comment type="subcellular location">
    <subcellularLocation>
        <location evidence="1">Cell membrane</location>
        <topology evidence="1">Multi-pass membrane protein</topology>
    </subcellularLocation>
</comment>
<keyword evidence="7 8" id="KW-0472">Membrane</keyword>
<feature type="transmembrane region" description="Helical" evidence="8">
    <location>
        <begin position="193"/>
        <end position="216"/>
    </location>
</feature>
<keyword evidence="2" id="KW-1003">Cell membrane</keyword>
<evidence type="ECO:0000256" key="8">
    <source>
        <dbReference type="SAM" id="Phobius"/>
    </source>
</evidence>
<proteinExistence type="predicted"/>
<dbReference type="GO" id="GO:0009103">
    <property type="term" value="P:lipopolysaccharide biosynthetic process"/>
    <property type="evidence" value="ECO:0007669"/>
    <property type="project" value="UniProtKB-ARBA"/>
</dbReference>
<keyword evidence="5 8" id="KW-0812">Transmembrane</keyword>
<feature type="transmembrane region" description="Helical" evidence="8">
    <location>
        <begin position="433"/>
        <end position="454"/>
    </location>
</feature>
<evidence type="ECO:0000256" key="7">
    <source>
        <dbReference type="ARBA" id="ARBA00023136"/>
    </source>
</evidence>
<dbReference type="STRING" id="264732.Moth_0665"/>
<gene>
    <name evidence="10" type="ordered locus">Moth_0665</name>
</gene>
<dbReference type="GO" id="GO:0005886">
    <property type="term" value="C:plasma membrane"/>
    <property type="evidence" value="ECO:0007669"/>
    <property type="project" value="UniProtKB-SubCell"/>
</dbReference>
<dbReference type="KEGG" id="mta:Moth_0665"/>